<gene>
    <name evidence="1" type="ORF">PFISCL1PPCAC_25297</name>
</gene>
<dbReference type="Proteomes" id="UP001432322">
    <property type="component" value="Unassembled WGS sequence"/>
</dbReference>
<dbReference type="PANTHER" id="PTHR46671">
    <property type="entry name" value="PROTEIN CBG11221"/>
    <property type="match status" value="1"/>
</dbReference>
<accession>A0AAV5WTP1</accession>
<protein>
    <submittedName>
        <fullName evidence="1">Uncharacterized protein</fullName>
    </submittedName>
</protein>
<dbReference type="EMBL" id="BTSY01000006">
    <property type="protein sequence ID" value="GMT34000.1"/>
    <property type="molecule type" value="Genomic_DNA"/>
</dbReference>
<feature type="non-terminal residue" evidence="1">
    <location>
        <position position="67"/>
    </location>
</feature>
<reference evidence="1" key="1">
    <citation type="submission" date="2023-10" db="EMBL/GenBank/DDBJ databases">
        <title>Genome assembly of Pristionchus species.</title>
        <authorList>
            <person name="Yoshida K."/>
            <person name="Sommer R.J."/>
        </authorList>
    </citation>
    <scope>NUCLEOTIDE SEQUENCE</scope>
    <source>
        <strain evidence="1">RS5133</strain>
    </source>
</reference>
<organism evidence="1 2">
    <name type="scientific">Pristionchus fissidentatus</name>
    <dbReference type="NCBI Taxonomy" id="1538716"/>
    <lineage>
        <taxon>Eukaryota</taxon>
        <taxon>Metazoa</taxon>
        <taxon>Ecdysozoa</taxon>
        <taxon>Nematoda</taxon>
        <taxon>Chromadorea</taxon>
        <taxon>Rhabditida</taxon>
        <taxon>Rhabditina</taxon>
        <taxon>Diplogasteromorpha</taxon>
        <taxon>Diplogasteroidea</taxon>
        <taxon>Neodiplogasteridae</taxon>
        <taxon>Pristionchus</taxon>
    </lineage>
</organism>
<evidence type="ECO:0000313" key="2">
    <source>
        <dbReference type="Proteomes" id="UP001432322"/>
    </source>
</evidence>
<dbReference type="AlphaFoldDB" id="A0AAV5WTP1"/>
<dbReference type="PANTHER" id="PTHR46671:SF7">
    <property type="entry name" value="CORE-2_I-BRANCHING ENZYME"/>
    <property type="match status" value="1"/>
</dbReference>
<sequence>KRFEYIFLLQNHDILTRTHREFADILTVMGGATIVDKIRCPTNRCLWSYPKNLGELDLCPRSFKGEK</sequence>
<feature type="non-terminal residue" evidence="1">
    <location>
        <position position="1"/>
    </location>
</feature>
<keyword evidence="2" id="KW-1185">Reference proteome</keyword>
<evidence type="ECO:0000313" key="1">
    <source>
        <dbReference type="EMBL" id="GMT34000.1"/>
    </source>
</evidence>
<proteinExistence type="predicted"/>
<name>A0AAV5WTP1_9BILA</name>
<comment type="caution">
    <text evidence="1">The sequence shown here is derived from an EMBL/GenBank/DDBJ whole genome shotgun (WGS) entry which is preliminary data.</text>
</comment>